<evidence type="ECO:0000313" key="2">
    <source>
        <dbReference type="Proteomes" id="UP000701698"/>
    </source>
</evidence>
<dbReference type="AlphaFoldDB" id="A0A955LGZ4"/>
<dbReference type="Proteomes" id="UP000701698">
    <property type="component" value="Unassembled WGS sequence"/>
</dbReference>
<gene>
    <name evidence="1" type="ORF">KC571_02635</name>
</gene>
<name>A0A955LGZ4_UNCKA</name>
<comment type="caution">
    <text evidence="1">The sequence shown here is derived from an EMBL/GenBank/DDBJ whole genome shotgun (WGS) entry which is preliminary data.</text>
</comment>
<dbReference type="EMBL" id="JAGQKX010000058">
    <property type="protein sequence ID" value="MCA9390278.1"/>
    <property type="molecule type" value="Genomic_DNA"/>
</dbReference>
<protein>
    <submittedName>
        <fullName evidence="1">Uncharacterized protein</fullName>
    </submittedName>
</protein>
<reference evidence="1" key="1">
    <citation type="submission" date="2020-04" db="EMBL/GenBank/DDBJ databases">
        <authorList>
            <person name="Zhang T."/>
        </authorList>
    </citation>
    <scope>NUCLEOTIDE SEQUENCE</scope>
    <source>
        <strain evidence="1">HKST-UBA01</strain>
    </source>
</reference>
<proteinExistence type="predicted"/>
<organism evidence="1 2">
    <name type="scientific">candidate division WWE3 bacterium</name>
    <dbReference type="NCBI Taxonomy" id="2053526"/>
    <lineage>
        <taxon>Bacteria</taxon>
        <taxon>Katanobacteria</taxon>
    </lineage>
</organism>
<reference evidence="1" key="2">
    <citation type="journal article" date="2021" name="Microbiome">
        <title>Successional dynamics and alternative stable states in a saline activated sludge microbial community over 9 years.</title>
        <authorList>
            <person name="Wang Y."/>
            <person name="Ye J."/>
            <person name="Ju F."/>
            <person name="Liu L."/>
            <person name="Boyd J.A."/>
            <person name="Deng Y."/>
            <person name="Parks D.H."/>
            <person name="Jiang X."/>
            <person name="Yin X."/>
            <person name="Woodcroft B.J."/>
            <person name="Tyson G.W."/>
            <person name="Hugenholtz P."/>
            <person name="Polz M.F."/>
            <person name="Zhang T."/>
        </authorList>
    </citation>
    <scope>NUCLEOTIDE SEQUENCE</scope>
    <source>
        <strain evidence="1">HKST-UBA01</strain>
    </source>
</reference>
<accession>A0A955LGZ4</accession>
<sequence length="134" mass="14819">MDAVTLQAVGTRLLPGAQLLRTKQTFFSDLGIFSLNGSGCKVVKHLLPALANGHTDLPRLMTATQAFMTELNTLGITTPSTQLAQCNEGVFMISDFVGPDLQEYLSCQDNPTEIRRIFVKMIHLLRRALLENQE</sequence>
<evidence type="ECO:0000313" key="1">
    <source>
        <dbReference type="EMBL" id="MCA9390278.1"/>
    </source>
</evidence>